<reference evidence="1 2" key="1">
    <citation type="journal article" date="2019" name="Genome Biol. Evol.">
        <title>Day and night: Metabolic profiles and evolutionary relationships of six axenic non-marine cyanobacteria.</title>
        <authorList>
            <person name="Will S.E."/>
            <person name="Henke P."/>
            <person name="Boedeker C."/>
            <person name="Huang S."/>
            <person name="Brinkmann H."/>
            <person name="Rohde M."/>
            <person name="Jarek M."/>
            <person name="Friedl T."/>
            <person name="Seufert S."/>
            <person name="Schumacher M."/>
            <person name="Overmann J."/>
            <person name="Neumann-Schaal M."/>
            <person name="Petersen J."/>
        </authorList>
    </citation>
    <scope>NUCLEOTIDE SEQUENCE [LARGE SCALE GENOMIC DNA]</scope>
    <source>
        <strain evidence="1 2">SAG 1403-4b</strain>
    </source>
</reference>
<keyword evidence="1" id="KW-0808">Transferase</keyword>
<dbReference type="SUPFAM" id="SSF53335">
    <property type="entry name" value="S-adenosyl-L-methionine-dependent methyltransferases"/>
    <property type="match status" value="1"/>
</dbReference>
<evidence type="ECO:0000313" key="2">
    <source>
        <dbReference type="Proteomes" id="UP000276103"/>
    </source>
</evidence>
<sequence length="254" mass="29351">MAMMTTIPTPSFLSGYWQDAFQLKQHLQEFLDLDGQTIEQRLASGMQEMAELGHKDFDWEQATAFYREKVKEVYLFELGSWHLVSHDYIGNTLRLVTHYAQGRVLDFGGGIGTHAIAAALCPDVKEVVFCDINPVNVDFVKHRVQQLGLSNKIIFCQEIPAQTKFDTIVCFDVLEHLPDPSEQLLKFHQVLQINGKAILNWNFFKGYNQEQPFHLDDPEIIAAFFRTLQSNFLEIFHPYYITARCYEKLDNPVK</sequence>
<organism evidence="1 2">
    <name type="scientific">Trichormus variabilis SAG 1403-4b</name>
    <dbReference type="NCBI Taxonomy" id="447716"/>
    <lineage>
        <taxon>Bacteria</taxon>
        <taxon>Bacillati</taxon>
        <taxon>Cyanobacteriota</taxon>
        <taxon>Cyanophyceae</taxon>
        <taxon>Nostocales</taxon>
        <taxon>Nostocaceae</taxon>
        <taxon>Trichormus</taxon>
    </lineage>
</organism>
<dbReference type="CDD" id="cd02440">
    <property type="entry name" value="AdoMet_MTases"/>
    <property type="match status" value="1"/>
</dbReference>
<comment type="caution">
    <text evidence="1">The sequence shown here is derived from an EMBL/GenBank/DDBJ whole genome shotgun (WGS) entry which is preliminary data.</text>
</comment>
<dbReference type="Proteomes" id="UP000276103">
    <property type="component" value="Unassembled WGS sequence"/>
</dbReference>
<dbReference type="GO" id="GO:0008168">
    <property type="term" value="F:methyltransferase activity"/>
    <property type="evidence" value="ECO:0007669"/>
    <property type="project" value="UniProtKB-KW"/>
</dbReference>
<name>A0A3S1ACZ3_ANAVA</name>
<accession>A0A3S1ACZ3</accession>
<proteinExistence type="predicted"/>
<dbReference type="GO" id="GO:0032259">
    <property type="term" value="P:methylation"/>
    <property type="evidence" value="ECO:0007669"/>
    <property type="project" value="UniProtKB-KW"/>
</dbReference>
<gene>
    <name evidence="1" type="ORF">DSM107003_15080</name>
</gene>
<keyword evidence="2" id="KW-1185">Reference proteome</keyword>
<dbReference type="Gene3D" id="3.40.50.150">
    <property type="entry name" value="Vaccinia Virus protein VP39"/>
    <property type="match status" value="1"/>
</dbReference>
<dbReference type="InterPro" id="IPR029063">
    <property type="entry name" value="SAM-dependent_MTases_sf"/>
</dbReference>
<dbReference type="Pfam" id="PF13489">
    <property type="entry name" value="Methyltransf_23"/>
    <property type="match status" value="1"/>
</dbReference>
<evidence type="ECO:0000313" key="1">
    <source>
        <dbReference type="EMBL" id="RUS98420.1"/>
    </source>
</evidence>
<keyword evidence="1" id="KW-0489">Methyltransferase</keyword>
<protein>
    <submittedName>
        <fullName evidence="1">SAM-dependent methyltransferase</fullName>
    </submittedName>
</protein>
<dbReference type="EMBL" id="RSCM01000003">
    <property type="protein sequence ID" value="RUS98420.1"/>
    <property type="molecule type" value="Genomic_DNA"/>
</dbReference>
<dbReference type="AlphaFoldDB" id="A0A3S1ACZ3"/>